<keyword evidence="5 9" id="KW-0169">Cobalamin biosynthesis</keyword>
<dbReference type="GO" id="GO:0009236">
    <property type="term" value="P:cobalamin biosynthetic process"/>
    <property type="evidence" value="ECO:0007669"/>
    <property type="project" value="UniProtKB-UniRule"/>
</dbReference>
<dbReference type="STRING" id="515619.EUBREC_1920"/>
<feature type="transmembrane region" description="Helical" evidence="9">
    <location>
        <begin position="63"/>
        <end position="84"/>
    </location>
</feature>
<dbReference type="KEGG" id="ere:EUBREC_1920"/>
<comment type="similarity">
    <text evidence="3 9">Belongs to the CobD/CbiB family.</text>
</comment>
<dbReference type="PaxDb" id="515619-EUBREC_1920"/>
<organism evidence="10 11">
    <name type="scientific">Agathobacter rectalis (strain ATCC 33656 / DSM 3377 / JCM 17463 / KCTC 5835 / VPI 0990)</name>
    <name type="common">Eubacterium rectale</name>
    <dbReference type="NCBI Taxonomy" id="515619"/>
    <lineage>
        <taxon>Bacteria</taxon>
        <taxon>Bacillati</taxon>
        <taxon>Bacillota</taxon>
        <taxon>Clostridia</taxon>
        <taxon>Lachnospirales</taxon>
        <taxon>Lachnospiraceae</taxon>
        <taxon>Agathobacter</taxon>
    </lineage>
</organism>
<keyword evidence="6 9" id="KW-0812">Transmembrane</keyword>
<dbReference type="PANTHER" id="PTHR34308">
    <property type="entry name" value="COBALAMIN BIOSYNTHESIS PROTEIN CBIB"/>
    <property type="match status" value="1"/>
</dbReference>
<name>C4ZB09_AGARV</name>
<dbReference type="AlphaFoldDB" id="C4ZB09"/>
<dbReference type="Proteomes" id="UP000001477">
    <property type="component" value="Chromosome"/>
</dbReference>
<protein>
    <recommendedName>
        <fullName evidence="9">Cobalamin biosynthesis protein CobD</fullName>
    </recommendedName>
</protein>
<dbReference type="EMBL" id="CP001107">
    <property type="protein sequence ID" value="ACR75664.1"/>
    <property type="molecule type" value="Genomic_DNA"/>
</dbReference>
<dbReference type="PANTHER" id="PTHR34308:SF1">
    <property type="entry name" value="COBALAMIN BIOSYNTHESIS PROTEIN CBIB"/>
    <property type="match status" value="1"/>
</dbReference>
<sequence length="330" mass="36488">MCYHIFAFIAGFVLDLLIGDPHFIPHPVRLIGSLISFLDKRLNCDAGYNISEKKLNLIKYKRGMLLAFTVIFATFAMSVIIIVAAYSINLYAGVIAEAVMTWQILATKCLRVESMRVYDALRTDGVDAGRRAVSMIVGRDTSVLDAAGVTRAAVETIAENTSDGVIAPMLYTAIGGPVLGFVYKAVNTMDSMLGYKNDKYMYFGRFAARLDDVVNFIPARISAYLMIAAAFIGGRQFDGKNAYRIFKRDRFNHASPNSAQTESVCAGALRVHLAGDAVYFGKLVKKKYIGDGLREIEYEDIKRANRLMYITAFLCELLSVAVMSLVLILL</sequence>
<evidence type="ECO:0000256" key="5">
    <source>
        <dbReference type="ARBA" id="ARBA00022573"/>
    </source>
</evidence>
<keyword evidence="8 9" id="KW-0472">Membrane</keyword>
<reference evidence="10 11" key="1">
    <citation type="journal article" date="2009" name="Proc. Natl. Acad. Sci. U.S.A.">
        <title>Characterizing a model human gut microbiota composed of members of its two dominant bacterial phyla.</title>
        <authorList>
            <person name="Mahowald M.A."/>
            <person name="Rey F.E."/>
            <person name="Seedorf H."/>
            <person name="Turnbaugh P.J."/>
            <person name="Fulton R.S."/>
            <person name="Wollam A."/>
            <person name="Shah N."/>
            <person name="Wang C."/>
            <person name="Magrini V."/>
            <person name="Wilson R.K."/>
            <person name="Cantarel B.L."/>
            <person name="Coutinho P.M."/>
            <person name="Henrissat B."/>
            <person name="Crock L.W."/>
            <person name="Russell A."/>
            <person name="Verberkmoes N.C."/>
            <person name="Hettich R.L."/>
            <person name="Gordon J.I."/>
        </authorList>
    </citation>
    <scope>NUCLEOTIDE SEQUENCE [LARGE SCALE GENOMIC DNA]</scope>
    <source>
        <strain evidence="11">ATCC 33656 / DSM 3377 / JCM 17463 / KCTC 5835 / LMG 30912 / VPI 0990</strain>
    </source>
</reference>
<comment type="caution">
    <text evidence="9">Lacks conserved residue(s) required for the propagation of feature annotation.</text>
</comment>
<proteinExistence type="inferred from homology"/>
<evidence type="ECO:0000256" key="3">
    <source>
        <dbReference type="ARBA" id="ARBA00006263"/>
    </source>
</evidence>
<dbReference type="GO" id="GO:0048472">
    <property type="term" value="F:threonine-phosphate decarboxylase activity"/>
    <property type="evidence" value="ECO:0007669"/>
    <property type="project" value="InterPro"/>
</dbReference>
<evidence type="ECO:0000313" key="10">
    <source>
        <dbReference type="EMBL" id="ACR75664.1"/>
    </source>
</evidence>
<accession>C4ZB09</accession>
<keyword evidence="7 9" id="KW-1133">Transmembrane helix</keyword>
<feature type="transmembrane region" description="Helical" evidence="9">
    <location>
        <begin position="307"/>
        <end position="329"/>
    </location>
</feature>
<evidence type="ECO:0000256" key="8">
    <source>
        <dbReference type="ARBA" id="ARBA00023136"/>
    </source>
</evidence>
<evidence type="ECO:0000256" key="6">
    <source>
        <dbReference type="ARBA" id="ARBA00022692"/>
    </source>
</evidence>
<evidence type="ECO:0000256" key="1">
    <source>
        <dbReference type="ARBA" id="ARBA00004651"/>
    </source>
</evidence>
<dbReference type="RefSeq" id="WP_012742761.1">
    <property type="nucleotide sequence ID" value="NC_012781.1"/>
</dbReference>
<dbReference type="GO" id="GO:0015420">
    <property type="term" value="F:ABC-type vitamin B12 transporter activity"/>
    <property type="evidence" value="ECO:0007669"/>
    <property type="project" value="UniProtKB-UniRule"/>
</dbReference>
<comment type="pathway">
    <text evidence="2 9">Cofactor biosynthesis; adenosylcobalamin biosynthesis.</text>
</comment>
<dbReference type="HOGENOM" id="CLU_054212_0_0_9"/>
<gene>
    <name evidence="9" type="primary">cobD</name>
    <name evidence="10" type="ordered locus">EUBREC_1920</name>
</gene>
<keyword evidence="4 9" id="KW-1003">Cell membrane</keyword>
<evidence type="ECO:0000256" key="7">
    <source>
        <dbReference type="ARBA" id="ARBA00022989"/>
    </source>
</evidence>
<dbReference type="GO" id="GO:0005886">
    <property type="term" value="C:plasma membrane"/>
    <property type="evidence" value="ECO:0007669"/>
    <property type="project" value="UniProtKB-SubCell"/>
</dbReference>
<dbReference type="InterPro" id="IPR004485">
    <property type="entry name" value="Cobalamin_biosynth_CobD/CbiB"/>
</dbReference>
<dbReference type="GeneID" id="86988713"/>
<evidence type="ECO:0000256" key="2">
    <source>
        <dbReference type="ARBA" id="ARBA00004953"/>
    </source>
</evidence>
<evidence type="ECO:0000256" key="4">
    <source>
        <dbReference type="ARBA" id="ARBA00022475"/>
    </source>
</evidence>
<dbReference type="HAMAP" id="MF_00024">
    <property type="entry name" value="CobD_CbiB"/>
    <property type="match status" value="1"/>
</dbReference>
<dbReference type="Pfam" id="PF03186">
    <property type="entry name" value="CobD_Cbib"/>
    <property type="match status" value="1"/>
</dbReference>
<dbReference type="UniPathway" id="UPA00148"/>
<comment type="subcellular location">
    <subcellularLocation>
        <location evidence="1 9">Cell membrane</location>
        <topology evidence="1 9">Multi-pass membrane protein</topology>
    </subcellularLocation>
</comment>
<dbReference type="NCBIfam" id="TIGR00380">
    <property type="entry name" value="cobal_cbiB"/>
    <property type="match status" value="1"/>
</dbReference>
<evidence type="ECO:0000256" key="9">
    <source>
        <dbReference type="HAMAP-Rule" id="MF_00024"/>
    </source>
</evidence>
<comment type="function">
    <text evidence="9">Converts cobyric acid to cobinamide by the addition of aminopropanol on the F carboxylic group.</text>
</comment>
<evidence type="ECO:0000313" key="11">
    <source>
        <dbReference type="Proteomes" id="UP000001477"/>
    </source>
</evidence>